<dbReference type="InterPro" id="IPR001059">
    <property type="entry name" value="Transl_elong_P/YeiP_cen"/>
</dbReference>
<dbReference type="SUPFAM" id="SSF50104">
    <property type="entry name" value="Translation proteins SH3-like domain"/>
    <property type="match status" value="1"/>
</dbReference>
<evidence type="ECO:0000259" key="8">
    <source>
        <dbReference type="SMART" id="SM01185"/>
    </source>
</evidence>
<dbReference type="SUPFAM" id="SSF50249">
    <property type="entry name" value="Nucleic acid-binding proteins"/>
    <property type="match status" value="2"/>
</dbReference>
<dbReference type="InterPro" id="IPR015365">
    <property type="entry name" value="Elong-fact-P_C"/>
</dbReference>
<proteinExistence type="inferred from homology"/>
<evidence type="ECO:0000256" key="1">
    <source>
        <dbReference type="ARBA" id="ARBA00004496"/>
    </source>
</evidence>
<organism evidence="9">
    <name type="scientific">hydrothermal vent metagenome</name>
    <dbReference type="NCBI Taxonomy" id="652676"/>
    <lineage>
        <taxon>unclassified sequences</taxon>
        <taxon>metagenomes</taxon>
        <taxon>ecological metagenomes</taxon>
    </lineage>
</organism>
<comment type="similarity">
    <text evidence="3">Belongs to the elongation factor P family.</text>
</comment>
<dbReference type="PANTHER" id="PTHR30053:SF12">
    <property type="entry name" value="ELONGATION FACTOR P (EF-P) FAMILY PROTEIN"/>
    <property type="match status" value="1"/>
</dbReference>
<dbReference type="Gene3D" id="2.30.30.30">
    <property type="match status" value="1"/>
</dbReference>
<dbReference type="InterPro" id="IPR008991">
    <property type="entry name" value="Translation_prot_SH3-like_sf"/>
</dbReference>
<dbReference type="HAMAP" id="MF_00141">
    <property type="entry name" value="EF_P"/>
    <property type="match status" value="1"/>
</dbReference>
<keyword evidence="4" id="KW-0963">Cytoplasm</keyword>
<sequence length="186" mass="20303">MISTNDVRPGMALNLPEGLFSVVEYQHVKPGKGKAFVRMKLKNVRTGAVLDKTFRAGENLPKARIDRGDYTFLYKDDMGFNFMDGETYEQMNVSGNLVGDNADFLSDGMTVKIAMFEGTPVDIELPASVELEVTFAEPGVKGDRVSGATKPVTLSTGRVIQAPLFVEQGDVVKVDTRTGGYITRVT</sequence>
<reference evidence="9" key="1">
    <citation type="submission" date="2018-06" db="EMBL/GenBank/DDBJ databases">
        <authorList>
            <person name="Zhirakovskaya E."/>
        </authorList>
    </citation>
    <scope>NUCLEOTIDE SEQUENCE</scope>
</reference>
<dbReference type="InterPro" id="IPR020599">
    <property type="entry name" value="Transl_elong_fac_P/YeiP"/>
</dbReference>
<keyword evidence="6" id="KW-0648">Protein biosynthesis</keyword>
<evidence type="ECO:0000313" key="9">
    <source>
        <dbReference type="EMBL" id="VAV89602.1"/>
    </source>
</evidence>
<dbReference type="AlphaFoldDB" id="A0A3B0RBH0"/>
<feature type="domain" description="Translation elongation factor P/YeiP central" evidence="8">
    <location>
        <begin position="67"/>
        <end position="121"/>
    </location>
</feature>
<dbReference type="GO" id="GO:0043043">
    <property type="term" value="P:peptide biosynthetic process"/>
    <property type="evidence" value="ECO:0007669"/>
    <property type="project" value="InterPro"/>
</dbReference>
<comment type="pathway">
    <text evidence="2">Protein biosynthesis; polypeptide chain elongation.</text>
</comment>
<evidence type="ECO:0000259" key="7">
    <source>
        <dbReference type="SMART" id="SM00841"/>
    </source>
</evidence>
<evidence type="ECO:0000256" key="3">
    <source>
        <dbReference type="ARBA" id="ARBA00009479"/>
    </source>
</evidence>
<dbReference type="PIRSF" id="PIRSF005901">
    <property type="entry name" value="EF-P"/>
    <property type="match status" value="1"/>
</dbReference>
<dbReference type="FunFam" id="2.40.50.140:FF:000009">
    <property type="entry name" value="Elongation factor P"/>
    <property type="match status" value="1"/>
</dbReference>
<name>A0A3B0RBH0_9ZZZZ</name>
<dbReference type="Pfam" id="PF08207">
    <property type="entry name" value="EFP_N"/>
    <property type="match status" value="1"/>
</dbReference>
<dbReference type="EMBL" id="UOEI01000020">
    <property type="protein sequence ID" value="VAV89602.1"/>
    <property type="molecule type" value="Genomic_DNA"/>
</dbReference>
<dbReference type="FunFam" id="2.30.30.30:FF:000003">
    <property type="entry name" value="Elongation factor P"/>
    <property type="match status" value="1"/>
</dbReference>
<dbReference type="PANTHER" id="PTHR30053">
    <property type="entry name" value="ELONGATION FACTOR P"/>
    <property type="match status" value="1"/>
</dbReference>
<dbReference type="CDD" id="cd04470">
    <property type="entry name" value="S1_EF-P_repeat_1"/>
    <property type="match status" value="1"/>
</dbReference>
<dbReference type="Gene3D" id="2.40.50.140">
    <property type="entry name" value="Nucleic acid-binding proteins"/>
    <property type="match status" value="2"/>
</dbReference>
<evidence type="ECO:0000256" key="4">
    <source>
        <dbReference type="ARBA" id="ARBA00022490"/>
    </source>
</evidence>
<dbReference type="UniPathway" id="UPA00345"/>
<protein>
    <submittedName>
        <fullName evidence="9">Translation elongation factor P</fullName>
    </submittedName>
</protein>
<evidence type="ECO:0000256" key="5">
    <source>
        <dbReference type="ARBA" id="ARBA00022768"/>
    </source>
</evidence>
<evidence type="ECO:0000256" key="2">
    <source>
        <dbReference type="ARBA" id="ARBA00004815"/>
    </source>
</evidence>
<dbReference type="CDD" id="cd05794">
    <property type="entry name" value="S1_EF-P_repeat_2"/>
    <property type="match status" value="1"/>
</dbReference>
<dbReference type="InterPro" id="IPR012340">
    <property type="entry name" value="NA-bd_OB-fold"/>
</dbReference>
<accession>A0A3B0RBH0</accession>
<dbReference type="InterPro" id="IPR013185">
    <property type="entry name" value="Transl_elong_KOW-like"/>
</dbReference>
<dbReference type="Pfam" id="PF09285">
    <property type="entry name" value="Elong-fact-P_C"/>
    <property type="match status" value="1"/>
</dbReference>
<dbReference type="InterPro" id="IPR014722">
    <property type="entry name" value="Rib_uL2_dom2"/>
</dbReference>
<dbReference type="Pfam" id="PF01132">
    <property type="entry name" value="EFP"/>
    <property type="match status" value="1"/>
</dbReference>
<dbReference type="SMART" id="SM01185">
    <property type="entry name" value="EFP"/>
    <property type="match status" value="1"/>
</dbReference>
<dbReference type="NCBIfam" id="NF001810">
    <property type="entry name" value="PRK00529.1"/>
    <property type="match status" value="1"/>
</dbReference>
<dbReference type="GO" id="GO:0005829">
    <property type="term" value="C:cytosol"/>
    <property type="evidence" value="ECO:0007669"/>
    <property type="project" value="UniProtKB-ARBA"/>
</dbReference>
<gene>
    <name evidence="9" type="ORF">MNBD_ACTINO01-1174</name>
</gene>
<dbReference type="FunFam" id="2.40.50.140:FF:000004">
    <property type="entry name" value="Elongation factor P"/>
    <property type="match status" value="1"/>
</dbReference>
<dbReference type="NCBIfam" id="TIGR00038">
    <property type="entry name" value="efp"/>
    <property type="match status" value="1"/>
</dbReference>
<dbReference type="InterPro" id="IPR011768">
    <property type="entry name" value="Transl_elongation_fac_P"/>
</dbReference>
<keyword evidence="5 9" id="KW-0251">Elongation factor</keyword>
<dbReference type="SMART" id="SM00841">
    <property type="entry name" value="Elong-fact-P_C"/>
    <property type="match status" value="1"/>
</dbReference>
<feature type="domain" description="Elongation factor P C-terminal" evidence="7">
    <location>
        <begin position="129"/>
        <end position="184"/>
    </location>
</feature>
<comment type="subcellular location">
    <subcellularLocation>
        <location evidence="1">Cytoplasm</location>
    </subcellularLocation>
</comment>
<dbReference type="GO" id="GO:0003746">
    <property type="term" value="F:translation elongation factor activity"/>
    <property type="evidence" value="ECO:0007669"/>
    <property type="project" value="UniProtKB-KW"/>
</dbReference>
<evidence type="ECO:0000256" key="6">
    <source>
        <dbReference type="ARBA" id="ARBA00022917"/>
    </source>
</evidence>